<dbReference type="Pfam" id="PF00106">
    <property type="entry name" value="adh_short"/>
    <property type="match status" value="1"/>
</dbReference>
<gene>
    <name evidence="5" type="ORF">N1028_14520</name>
</gene>
<dbReference type="InterPro" id="IPR036291">
    <property type="entry name" value="NAD(P)-bd_dom_sf"/>
</dbReference>
<dbReference type="Gene3D" id="3.40.50.720">
    <property type="entry name" value="NAD(P)-binding Rossmann-like Domain"/>
    <property type="match status" value="1"/>
</dbReference>
<name>A0AA41XF89_9MICO</name>
<dbReference type="PRINTS" id="PR00080">
    <property type="entry name" value="SDRFAMILY"/>
</dbReference>
<reference evidence="5" key="1">
    <citation type="submission" date="2022-08" db="EMBL/GenBank/DDBJ databases">
        <authorList>
            <person name="Deng Y."/>
            <person name="Han X.-F."/>
            <person name="Zhang Y.-Q."/>
        </authorList>
    </citation>
    <scope>NUCLEOTIDE SEQUENCE</scope>
    <source>
        <strain evidence="5">CPCC 203407</strain>
    </source>
</reference>
<evidence type="ECO:0000256" key="3">
    <source>
        <dbReference type="RuleBase" id="RU000363"/>
    </source>
</evidence>
<dbReference type="FunFam" id="3.40.50.720:FF:000084">
    <property type="entry name" value="Short-chain dehydrogenase reductase"/>
    <property type="match status" value="1"/>
</dbReference>
<evidence type="ECO:0000313" key="5">
    <source>
        <dbReference type="EMBL" id="MCS5727111.1"/>
    </source>
</evidence>
<keyword evidence="2" id="KW-0560">Oxidoreductase</keyword>
<evidence type="ECO:0000256" key="1">
    <source>
        <dbReference type="ARBA" id="ARBA00006484"/>
    </source>
</evidence>
<feature type="domain" description="Ketoreductase" evidence="4">
    <location>
        <begin position="7"/>
        <end position="189"/>
    </location>
</feature>
<dbReference type="CDD" id="cd05233">
    <property type="entry name" value="SDR_c"/>
    <property type="match status" value="1"/>
</dbReference>
<keyword evidence="6" id="KW-1185">Reference proteome</keyword>
<dbReference type="PRINTS" id="PR00081">
    <property type="entry name" value="GDHRDH"/>
</dbReference>
<sequence>MTSIAGRVAVVTGGASGIGRGIAEQLIAEGAQVVIADVQQDALDATAAEIGATGIRVDVTDPASVEALAAEVIERFGSVGIVVNNAGIGALGRLADLSLADWKWMIDVNLWGVIHGITTFLPLLKANPDGGHIVNTGSMASFSPMAGGGAYAVTKYGVAALTEALAIELEEDGVPVHVTLLAPGTVRTNIKNSTRNRPAELAGGLADVDISEGVAADLRWIDPIEAGRIVTRSIRNDDLYALTHPDWWHIVEGRQAAIRTAFEKYPVDASAAAADAS</sequence>
<evidence type="ECO:0000313" key="6">
    <source>
        <dbReference type="Proteomes" id="UP001165587"/>
    </source>
</evidence>
<dbReference type="InterPro" id="IPR002347">
    <property type="entry name" value="SDR_fam"/>
</dbReference>
<evidence type="ECO:0000256" key="2">
    <source>
        <dbReference type="ARBA" id="ARBA00023002"/>
    </source>
</evidence>
<proteinExistence type="inferred from homology"/>
<dbReference type="PANTHER" id="PTHR43391:SF82">
    <property type="entry name" value="OXIDOREDUCTASE SADH-RELATED"/>
    <property type="match status" value="1"/>
</dbReference>
<dbReference type="EMBL" id="JANLCK010000008">
    <property type="protein sequence ID" value="MCS5727111.1"/>
    <property type="molecule type" value="Genomic_DNA"/>
</dbReference>
<comment type="similarity">
    <text evidence="1 3">Belongs to the short-chain dehydrogenases/reductases (SDR) family.</text>
</comment>
<dbReference type="PANTHER" id="PTHR43391">
    <property type="entry name" value="RETINOL DEHYDROGENASE-RELATED"/>
    <property type="match status" value="1"/>
</dbReference>
<accession>A0AA41XF89</accession>
<protein>
    <submittedName>
        <fullName evidence="5">SDR family NAD(P)-dependent oxidoreductase</fullName>
    </submittedName>
</protein>
<dbReference type="SUPFAM" id="SSF51735">
    <property type="entry name" value="NAD(P)-binding Rossmann-fold domains"/>
    <property type="match status" value="1"/>
</dbReference>
<comment type="caution">
    <text evidence="5">The sequence shown here is derived from an EMBL/GenBank/DDBJ whole genome shotgun (WGS) entry which is preliminary data.</text>
</comment>
<organism evidence="5 6">
    <name type="scientific">Herbiconiux oxytropis</name>
    <dbReference type="NCBI Taxonomy" id="2970915"/>
    <lineage>
        <taxon>Bacteria</taxon>
        <taxon>Bacillati</taxon>
        <taxon>Actinomycetota</taxon>
        <taxon>Actinomycetes</taxon>
        <taxon>Micrococcales</taxon>
        <taxon>Microbacteriaceae</taxon>
        <taxon>Herbiconiux</taxon>
    </lineage>
</organism>
<dbReference type="GO" id="GO:0016491">
    <property type="term" value="F:oxidoreductase activity"/>
    <property type="evidence" value="ECO:0007669"/>
    <property type="project" value="UniProtKB-KW"/>
</dbReference>
<dbReference type="InterPro" id="IPR057326">
    <property type="entry name" value="KR_dom"/>
</dbReference>
<dbReference type="RefSeq" id="WP_259530081.1">
    <property type="nucleotide sequence ID" value="NZ_JANLCK010000008.1"/>
</dbReference>
<dbReference type="Proteomes" id="UP001165587">
    <property type="component" value="Unassembled WGS sequence"/>
</dbReference>
<dbReference type="InterPro" id="IPR020904">
    <property type="entry name" value="Sc_DH/Rdtase_CS"/>
</dbReference>
<dbReference type="PROSITE" id="PS00061">
    <property type="entry name" value="ADH_SHORT"/>
    <property type="match status" value="1"/>
</dbReference>
<evidence type="ECO:0000259" key="4">
    <source>
        <dbReference type="SMART" id="SM00822"/>
    </source>
</evidence>
<dbReference type="SMART" id="SM00822">
    <property type="entry name" value="PKS_KR"/>
    <property type="match status" value="1"/>
</dbReference>
<dbReference type="AlphaFoldDB" id="A0AA41XF89"/>